<keyword evidence="6 8" id="KW-0051">Antiviral defense</keyword>
<dbReference type="GO" id="GO:0051607">
    <property type="term" value="P:defense response to virus"/>
    <property type="evidence" value="ECO:0007669"/>
    <property type="project" value="UniProtKB-UniRule"/>
</dbReference>
<evidence type="ECO:0000256" key="3">
    <source>
        <dbReference type="ARBA" id="ARBA00022759"/>
    </source>
</evidence>
<keyword evidence="2 8" id="KW-0479">Metal-binding</keyword>
<keyword evidence="7 8" id="KW-0238">DNA-binding</keyword>
<keyword evidence="4 8" id="KW-0378">Hydrolase</keyword>
<feature type="binding site" evidence="8">
    <location>
        <position position="146"/>
    </location>
    <ligand>
        <name>Mn(2+)</name>
        <dbReference type="ChEBI" id="CHEBI:29035"/>
    </ligand>
</feature>
<comment type="subunit">
    <text evidence="8">Homodimer, forms a heterotetramer with a Cas2 homodimer.</text>
</comment>
<sequence length="314" mass="34448">MNTVGRRPSEPTELARVIDRVSFVYLERCVVNRDSNAITATDERGTVHVPAASVGALLLGPGTTITHQAITLMSDSGSTVVWVGEQGVRYYAHGAGLARTSRLLEAQAEAVSNRRSRLRVARDMYAMRFPDEPVDELTMQQLRGREGARVRQVYREHAQRTGVEWSRRSYDVDDWEAGDPVNQALSAANSSLYGVVHSVIIALGCSPALGFIHTGHSRSFVYDIADLYKAEMTIPVAFDVAASESEDVAGDVRRQVRDALHGGRLLQRCSRDIRRLILGIEGEDADEDTYLDNVALWDEQAGTVSAGVSYGESP</sequence>
<evidence type="ECO:0000256" key="4">
    <source>
        <dbReference type="ARBA" id="ARBA00022801"/>
    </source>
</evidence>
<evidence type="ECO:0000256" key="5">
    <source>
        <dbReference type="ARBA" id="ARBA00022842"/>
    </source>
</evidence>
<dbReference type="Pfam" id="PF01867">
    <property type="entry name" value="Cas_Cas1"/>
    <property type="match status" value="2"/>
</dbReference>
<dbReference type="InterPro" id="IPR019851">
    <property type="entry name" value="CRISPR-assoc_Cas1_ECOLI"/>
</dbReference>
<feature type="binding site" evidence="8">
    <location>
        <position position="213"/>
    </location>
    <ligand>
        <name>Mn(2+)</name>
        <dbReference type="ChEBI" id="CHEBI:29035"/>
    </ligand>
</feature>
<dbReference type="Gene3D" id="3.100.10.20">
    <property type="entry name" value="CRISPR-associated endonuclease Cas1, N-terminal domain"/>
    <property type="match status" value="1"/>
</dbReference>
<organism evidence="9 10">
    <name type="scientific">Haloechinothrix alba</name>
    <dbReference type="NCBI Taxonomy" id="664784"/>
    <lineage>
        <taxon>Bacteria</taxon>
        <taxon>Bacillati</taxon>
        <taxon>Actinomycetota</taxon>
        <taxon>Actinomycetes</taxon>
        <taxon>Pseudonocardiales</taxon>
        <taxon>Pseudonocardiaceae</taxon>
        <taxon>Haloechinothrix</taxon>
    </lineage>
</organism>
<evidence type="ECO:0000256" key="6">
    <source>
        <dbReference type="ARBA" id="ARBA00023118"/>
    </source>
</evidence>
<evidence type="ECO:0000313" key="10">
    <source>
        <dbReference type="Proteomes" id="UP000198348"/>
    </source>
</evidence>
<evidence type="ECO:0000256" key="1">
    <source>
        <dbReference type="ARBA" id="ARBA00022722"/>
    </source>
</evidence>
<keyword evidence="5 8" id="KW-0460">Magnesium</keyword>
<dbReference type="EC" id="3.1.-.-" evidence="8"/>
<dbReference type="Gene3D" id="1.20.120.920">
    <property type="entry name" value="CRISPR-associated endonuclease Cas1, C-terminal domain"/>
    <property type="match status" value="1"/>
</dbReference>
<keyword evidence="3 8" id="KW-0255">Endonuclease</keyword>
<dbReference type="InterPro" id="IPR050646">
    <property type="entry name" value="Cas1"/>
</dbReference>
<reference evidence="9 10" key="1">
    <citation type="submission" date="2017-06" db="EMBL/GenBank/DDBJ databases">
        <authorList>
            <person name="Kim H.J."/>
            <person name="Triplett B.A."/>
        </authorList>
    </citation>
    <scope>NUCLEOTIDE SEQUENCE [LARGE SCALE GENOMIC DNA]</scope>
    <source>
        <strain evidence="9 10">DSM 45207</strain>
    </source>
</reference>
<dbReference type="Proteomes" id="UP000198348">
    <property type="component" value="Unassembled WGS sequence"/>
</dbReference>
<dbReference type="InterPro" id="IPR002729">
    <property type="entry name" value="CRISPR-assoc_Cas1"/>
</dbReference>
<dbReference type="EMBL" id="FZNW01000022">
    <property type="protein sequence ID" value="SNR83702.1"/>
    <property type="molecule type" value="Genomic_DNA"/>
</dbReference>
<proteinExistence type="inferred from homology"/>
<dbReference type="GO" id="GO:0043571">
    <property type="term" value="P:maintenance of CRISPR repeat elements"/>
    <property type="evidence" value="ECO:0007669"/>
    <property type="project" value="UniProtKB-UniRule"/>
</dbReference>
<protein>
    <recommendedName>
        <fullName evidence="8">CRISPR-associated endonuclease Cas1</fullName>
        <ecNumber evidence="8">3.1.-.-</ecNumber>
    </recommendedName>
</protein>
<dbReference type="AlphaFoldDB" id="A0A238ZKJ1"/>
<dbReference type="NCBIfam" id="TIGR03638">
    <property type="entry name" value="cas1_ECOLI"/>
    <property type="match status" value="1"/>
</dbReference>
<dbReference type="RefSeq" id="WP_089303004.1">
    <property type="nucleotide sequence ID" value="NZ_FZNW01000022.1"/>
</dbReference>
<comment type="cofactor">
    <cofactor evidence="8">
        <name>Mg(2+)</name>
        <dbReference type="ChEBI" id="CHEBI:18420"/>
    </cofactor>
    <cofactor evidence="8">
        <name>Mn(2+)</name>
        <dbReference type="ChEBI" id="CHEBI:29035"/>
    </cofactor>
</comment>
<evidence type="ECO:0000313" key="9">
    <source>
        <dbReference type="EMBL" id="SNR83702.1"/>
    </source>
</evidence>
<name>A0A238ZKJ1_9PSEU</name>
<keyword evidence="8" id="KW-0464">Manganese</keyword>
<feature type="binding site" evidence="8">
    <location>
        <position position="226"/>
    </location>
    <ligand>
        <name>Mn(2+)</name>
        <dbReference type="ChEBI" id="CHEBI:29035"/>
    </ligand>
</feature>
<dbReference type="GO" id="GO:0004520">
    <property type="term" value="F:DNA endonuclease activity"/>
    <property type="evidence" value="ECO:0007669"/>
    <property type="project" value="InterPro"/>
</dbReference>
<dbReference type="PANTHER" id="PTHR34353:SF3">
    <property type="entry name" value="CRISPR-ASSOCIATED ENDONUCLEASE CAS1"/>
    <property type="match status" value="1"/>
</dbReference>
<keyword evidence="1 8" id="KW-0540">Nuclease</keyword>
<evidence type="ECO:0000256" key="7">
    <source>
        <dbReference type="ARBA" id="ARBA00023125"/>
    </source>
</evidence>
<dbReference type="InterPro" id="IPR033641">
    <property type="entry name" value="Cas1_I-E"/>
</dbReference>
<comment type="similarity">
    <text evidence="8">Belongs to the CRISPR-associated endonuclease Cas1 family.</text>
</comment>
<dbReference type="HAMAP" id="MF_01470">
    <property type="entry name" value="Cas1"/>
    <property type="match status" value="1"/>
</dbReference>
<gene>
    <name evidence="8" type="primary">cas1</name>
    <name evidence="9" type="ORF">SAMN06265360_12216</name>
</gene>
<dbReference type="GO" id="GO:0046872">
    <property type="term" value="F:metal ion binding"/>
    <property type="evidence" value="ECO:0007669"/>
    <property type="project" value="UniProtKB-UniRule"/>
</dbReference>
<keyword evidence="10" id="KW-1185">Reference proteome</keyword>
<dbReference type="OrthoDB" id="9777847at2"/>
<dbReference type="InterPro" id="IPR042206">
    <property type="entry name" value="CRISPR-assoc_Cas1_C"/>
</dbReference>
<dbReference type="PANTHER" id="PTHR34353">
    <property type="entry name" value="CRISPR-ASSOCIATED ENDONUCLEASE CAS1 1"/>
    <property type="match status" value="1"/>
</dbReference>
<evidence type="ECO:0000256" key="8">
    <source>
        <dbReference type="HAMAP-Rule" id="MF_01470"/>
    </source>
</evidence>
<comment type="function">
    <text evidence="8">CRISPR (clustered regularly interspaced short palindromic repeat), is an adaptive immune system that provides protection against mobile genetic elements (viruses, transposable elements and conjugative plasmids). CRISPR clusters contain spacers, sequences complementary to antecedent mobile elements, and target invading nucleic acids. CRISPR clusters are transcribed and processed into CRISPR RNA (crRNA). Acts as a dsDNA endonuclease. Involved in the integration of spacer DNA into the CRISPR cassette.</text>
</comment>
<evidence type="ECO:0000256" key="2">
    <source>
        <dbReference type="ARBA" id="ARBA00022723"/>
    </source>
</evidence>
<dbReference type="CDD" id="cd09719">
    <property type="entry name" value="Cas1_I-E"/>
    <property type="match status" value="1"/>
</dbReference>
<accession>A0A238ZKJ1</accession>
<dbReference type="GO" id="GO:0016787">
    <property type="term" value="F:hydrolase activity"/>
    <property type="evidence" value="ECO:0007669"/>
    <property type="project" value="UniProtKB-KW"/>
</dbReference>
<dbReference type="InterPro" id="IPR042211">
    <property type="entry name" value="CRISPR-assoc_Cas1_N"/>
</dbReference>
<dbReference type="GO" id="GO:0003677">
    <property type="term" value="F:DNA binding"/>
    <property type="evidence" value="ECO:0007669"/>
    <property type="project" value="UniProtKB-KW"/>
</dbReference>
<dbReference type="NCBIfam" id="TIGR00287">
    <property type="entry name" value="cas1"/>
    <property type="match status" value="1"/>
</dbReference>